<comment type="similarity">
    <text evidence="2">Belongs to the methyl-accepting chemotaxis (MCP) protein family.</text>
</comment>
<evidence type="ECO:0000256" key="2">
    <source>
        <dbReference type="ARBA" id="ARBA00029447"/>
    </source>
</evidence>
<gene>
    <name evidence="6" type="ORF">AZI86_18125</name>
</gene>
<dbReference type="Proteomes" id="UP000075320">
    <property type="component" value="Unassembled WGS sequence"/>
</dbReference>
<keyword evidence="7" id="KW-1185">Reference proteome</keyword>
<dbReference type="GO" id="GO:0005886">
    <property type="term" value="C:plasma membrane"/>
    <property type="evidence" value="ECO:0007669"/>
    <property type="project" value="TreeGrafter"/>
</dbReference>
<keyword evidence="4" id="KW-0812">Transmembrane</keyword>
<evidence type="ECO:0000313" key="7">
    <source>
        <dbReference type="Proteomes" id="UP000075320"/>
    </source>
</evidence>
<dbReference type="SMART" id="SM00283">
    <property type="entry name" value="MA"/>
    <property type="match status" value="1"/>
</dbReference>
<keyword evidence="4" id="KW-0472">Membrane</keyword>
<evidence type="ECO:0000259" key="5">
    <source>
        <dbReference type="PROSITE" id="PS50111"/>
    </source>
</evidence>
<dbReference type="GO" id="GO:0004888">
    <property type="term" value="F:transmembrane signaling receptor activity"/>
    <property type="evidence" value="ECO:0007669"/>
    <property type="project" value="InterPro"/>
</dbReference>
<evidence type="ECO:0000313" key="6">
    <source>
        <dbReference type="EMBL" id="KYG61621.1"/>
    </source>
</evidence>
<dbReference type="PANTHER" id="PTHR43531:SF14">
    <property type="entry name" value="METHYL-ACCEPTING CHEMOTAXIS PROTEIN I-RELATED"/>
    <property type="match status" value="1"/>
</dbReference>
<accession>A0A150WFP0</accession>
<dbReference type="Pfam" id="PF12729">
    <property type="entry name" value="4HB_MCP_1"/>
    <property type="match status" value="1"/>
</dbReference>
<dbReference type="Pfam" id="PF00015">
    <property type="entry name" value="MCPsignal"/>
    <property type="match status" value="1"/>
</dbReference>
<keyword evidence="1" id="KW-0488">Methylation</keyword>
<dbReference type="Gene3D" id="1.10.287.950">
    <property type="entry name" value="Methyl-accepting chemotaxis protein"/>
    <property type="match status" value="1"/>
</dbReference>
<evidence type="ECO:0000256" key="3">
    <source>
        <dbReference type="PROSITE-ProRule" id="PRU00284"/>
    </source>
</evidence>
<sequence>MFASLSLKTKMLSAFICLSALLIVVGGIGWYSNRQVVGIFSVISNQNLPNVQAVGRLRYRAQEANRVMLRSTMAKTPDEIARYSREFDESLARYEEFTKKYLETPFLPGEEAYFKKTETTWNQFTDVAKEVIKLAGQPDHQAKLDKLIDEEIPKVRRPHDEALSDLLAFHDARVSESKLQAAAASSRAETLVGIVIGFGFIVATAIGYMFASSLAKSLGRISGDISSAADQTSASGNELSAASQQLSAGSSEAAASLEETVASLEELSSMVKLNADHAKEANALSQKSRESAEQGESEINKLISAMEEIAKGSKKIEEIINVIDDIAFQTNLLALNAAVEAARAGEQGKGFAVVAEAVRNLAQRSAAAAKDITSLIQDNVSKSESGAHIASQSGVVLKDIVTSVKKVSDLNSEISVASQEQSSGLEQISKAMNQLDQATQGNAASSEEVAASSEEMSAQAVLLADLVVDLRSIVNGVGAVEPKSEKHLNKKVFTPKAVATRKEVKKEAATLLPLDEKDFEEGQTRKIGNVSGF</sequence>
<dbReference type="EMBL" id="LUKE01000006">
    <property type="protein sequence ID" value="KYG61621.1"/>
    <property type="molecule type" value="Genomic_DNA"/>
</dbReference>
<protein>
    <recommendedName>
        <fullName evidence="5">Methyl-accepting transducer domain-containing protein</fullName>
    </recommendedName>
</protein>
<evidence type="ECO:0000256" key="1">
    <source>
        <dbReference type="ARBA" id="ARBA00022481"/>
    </source>
</evidence>
<dbReference type="PROSITE" id="PS50111">
    <property type="entry name" value="CHEMOTAXIS_TRANSDUC_2"/>
    <property type="match status" value="1"/>
</dbReference>
<dbReference type="SUPFAM" id="SSF58104">
    <property type="entry name" value="Methyl-accepting chemotaxis protein (MCP) signaling domain"/>
    <property type="match status" value="1"/>
</dbReference>
<keyword evidence="3" id="KW-0807">Transducer</keyword>
<evidence type="ECO:0000256" key="4">
    <source>
        <dbReference type="SAM" id="Phobius"/>
    </source>
</evidence>
<name>A0A150WFP0_BDEBC</name>
<feature type="domain" description="Methyl-accepting transducer" evidence="5">
    <location>
        <begin position="228"/>
        <end position="457"/>
    </location>
</feature>
<feature type="transmembrane region" description="Helical" evidence="4">
    <location>
        <begin position="191"/>
        <end position="211"/>
    </location>
</feature>
<dbReference type="InterPro" id="IPR051310">
    <property type="entry name" value="MCP_chemotaxis"/>
</dbReference>
<comment type="caution">
    <text evidence="6">The sequence shown here is derived from an EMBL/GenBank/DDBJ whole genome shotgun (WGS) entry which is preliminary data.</text>
</comment>
<dbReference type="PRINTS" id="PR00260">
    <property type="entry name" value="CHEMTRNSDUCR"/>
</dbReference>
<keyword evidence="4" id="KW-1133">Transmembrane helix</keyword>
<dbReference type="AlphaFoldDB" id="A0A150WFP0"/>
<reference evidence="6 7" key="1">
    <citation type="submission" date="2016-03" db="EMBL/GenBank/DDBJ databases">
        <authorList>
            <person name="Ploux O."/>
        </authorList>
    </citation>
    <scope>NUCLEOTIDE SEQUENCE [LARGE SCALE GENOMIC DNA]</scope>
    <source>
        <strain evidence="6 7">R0</strain>
    </source>
</reference>
<proteinExistence type="inferred from homology"/>
<dbReference type="GO" id="GO:0006935">
    <property type="term" value="P:chemotaxis"/>
    <property type="evidence" value="ECO:0007669"/>
    <property type="project" value="InterPro"/>
</dbReference>
<dbReference type="InterPro" id="IPR004089">
    <property type="entry name" value="MCPsignal_dom"/>
</dbReference>
<dbReference type="RefSeq" id="WP_061836703.1">
    <property type="nucleotide sequence ID" value="NZ_LUKE01000006.1"/>
</dbReference>
<organism evidence="6 7">
    <name type="scientific">Bdellovibrio bacteriovorus</name>
    <dbReference type="NCBI Taxonomy" id="959"/>
    <lineage>
        <taxon>Bacteria</taxon>
        <taxon>Pseudomonadati</taxon>
        <taxon>Bdellovibrionota</taxon>
        <taxon>Bdellovibrionia</taxon>
        <taxon>Bdellovibrionales</taxon>
        <taxon>Pseudobdellovibrionaceae</taxon>
        <taxon>Bdellovibrio</taxon>
    </lineage>
</organism>
<dbReference type="GO" id="GO:0007165">
    <property type="term" value="P:signal transduction"/>
    <property type="evidence" value="ECO:0007669"/>
    <property type="project" value="UniProtKB-KW"/>
</dbReference>
<dbReference type="InterPro" id="IPR024478">
    <property type="entry name" value="HlyB_4HB_MCP"/>
</dbReference>
<dbReference type="OrthoDB" id="5288420at2"/>
<dbReference type="CDD" id="cd11386">
    <property type="entry name" value="MCP_signal"/>
    <property type="match status" value="1"/>
</dbReference>
<dbReference type="PANTHER" id="PTHR43531">
    <property type="entry name" value="PROTEIN ICFG"/>
    <property type="match status" value="1"/>
</dbReference>
<dbReference type="InterPro" id="IPR004090">
    <property type="entry name" value="Chemotax_Me-accpt_rcpt"/>
</dbReference>